<reference evidence="4" key="1">
    <citation type="submission" date="2019-04" db="EMBL/GenBank/DDBJ databases">
        <title>Draft genome sequence of Pseudonocardiaceae bacterium SL3-2-4.</title>
        <authorList>
            <person name="Ningsih F."/>
            <person name="Yokota A."/>
            <person name="Sakai Y."/>
            <person name="Nanatani K."/>
            <person name="Yabe S."/>
            <person name="Oetari A."/>
            <person name="Sjamsuridzal W."/>
        </authorList>
    </citation>
    <scope>NUCLEOTIDE SEQUENCE [LARGE SCALE GENOMIC DNA]</scope>
    <source>
        <strain evidence="4">SL3-2-4</strain>
    </source>
</reference>
<feature type="compositionally biased region" description="Low complexity" evidence="1">
    <location>
        <begin position="80"/>
        <end position="98"/>
    </location>
</feature>
<dbReference type="InterPro" id="IPR001845">
    <property type="entry name" value="HTH_ArsR_DNA-bd_dom"/>
</dbReference>
<evidence type="ECO:0000256" key="1">
    <source>
        <dbReference type="SAM" id="MobiDB-lite"/>
    </source>
</evidence>
<sequence length="107" mass="11262">MCLALIDGRAWTVGELARTAGIAPSTASEHVARLRDAGLVELVRQGRHHYARIADHTVAELVERLAAHAKKSTPRSCAHPSAPAGSPTPEPATTTSPEHSAWPSVTA</sequence>
<dbReference type="GO" id="GO:0097063">
    <property type="term" value="F:cadmium ion sensor activity"/>
    <property type="evidence" value="ECO:0007669"/>
    <property type="project" value="TreeGrafter"/>
</dbReference>
<dbReference type="Pfam" id="PF12840">
    <property type="entry name" value="HTH_20"/>
    <property type="match status" value="1"/>
</dbReference>
<dbReference type="Gene3D" id="1.10.10.10">
    <property type="entry name" value="Winged helix-like DNA-binding domain superfamily/Winged helix DNA-binding domain"/>
    <property type="match status" value="1"/>
</dbReference>
<dbReference type="InterPro" id="IPR036388">
    <property type="entry name" value="WH-like_DNA-bd_sf"/>
</dbReference>
<dbReference type="InterPro" id="IPR036390">
    <property type="entry name" value="WH_DNA-bd_sf"/>
</dbReference>
<dbReference type="SUPFAM" id="SSF46785">
    <property type="entry name" value="Winged helix' DNA-binding domain"/>
    <property type="match status" value="1"/>
</dbReference>
<dbReference type="PANTHER" id="PTHR39168:SF1">
    <property type="entry name" value="TRANSCRIPTIONAL REGULATORY PROTEIN"/>
    <property type="match status" value="1"/>
</dbReference>
<dbReference type="Proteomes" id="UP000298860">
    <property type="component" value="Unassembled WGS sequence"/>
</dbReference>
<dbReference type="InterPro" id="IPR052543">
    <property type="entry name" value="HTH_Metal-responsive_Reg"/>
</dbReference>
<dbReference type="EMBL" id="BJFL01000001">
    <property type="protein sequence ID" value="GDY28567.1"/>
    <property type="molecule type" value="Genomic_DNA"/>
</dbReference>
<proteinExistence type="predicted"/>
<name>A0A4D4J3J9_9PSEU</name>
<dbReference type="InterPro" id="IPR011991">
    <property type="entry name" value="ArsR-like_HTH"/>
</dbReference>
<feature type="region of interest" description="Disordered" evidence="1">
    <location>
        <begin position="68"/>
        <end position="107"/>
    </location>
</feature>
<accession>A0A4D4J3J9</accession>
<protein>
    <recommendedName>
        <fullName evidence="2">HTH arsR-type domain-containing protein</fullName>
    </recommendedName>
</protein>
<comment type="caution">
    <text evidence="3">The sequence shown here is derived from an EMBL/GenBank/DDBJ whole genome shotgun (WGS) entry which is preliminary data.</text>
</comment>
<dbReference type="PANTHER" id="PTHR39168">
    <property type="entry name" value="TRANSCRIPTIONAL REGULATOR-RELATED"/>
    <property type="match status" value="1"/>
</dbReference>
<evidence type="ECO:0000313" key="3">
    <source>
        <dbReference type="EMBL" id="GDY28567.1"/>
    </source>
</evidence>
<dbReference type="GO" id="GO:0046686">
    <property type="term" value="P:response to cadmium ion"/>
    <property type="evidence" value="ECO:0007669"/>
    <property type="project" value="TreeGrafter"/>
</dbReference>
<feature type="domain" description="HTH arsR-type" evidence="2">
    <location>
        <begin position="1"/>
        <end position="73"/>
    </location>
</feature>
<dbReference type="PROSITE" id="PS50987">
    <property type="entry name" value="HTH_ARSR_2"/>
    <property type="match status" value="1"/>
</dbReference>
<dbReference type="GO" id="GO:0032791">
    <property type="term" value="F:lead ion binding"/>
    <property type="evidence" value="ECO:0007669"/>
    <property type="project" value="TreeGrafter"/>
</dbReference>
<dbReference type="AlphaFoldDB" id="A0A4D4J3J9"/>
<evidence type="ECO:0000313" key="4">
    <source>
        <dbReference type="Proteomes" id="UP000298860"/>
    </source>
</evidence>
<organism evidence="3 4">
    <name type="scientific">Gandjariella thermophila</name>
    <dbReference type="NCBI Taxonomy" id="1931992"/>
    <lineage>
        <taxon>Bacteria</taxon>
        <taxon>Bacillati</taxon>
        <taxon>Actinomycetota</taxon>
        <taxon>Actinomycetes</taxon>
        <taxon>Pseudonocardiales</taxon>
        <taxon>Pseudonocardiaceae</taxon>
        <taxon>Gandjariella</taxon>
    </lineage>
</organism>
<dbReference type="SMART" id="SM00418">
    <property type="entry name" value="HTH_ARSR"/>
    <property type="match status" value="1"/>
</dbReference>
<dbReference type="GO" id="GO:0010288">
    <property type="term" value="P:response to lead ion"/>
    <property type="evidence" value="ECO:0007669"/>
    <property type="project" value="TreeGrafter"/>
</dbReference>
<gene>
    <name evidence="3" type="ORF">GTS_02000</name>
</gene>
<dbReference type="GO" id="GO:0003677">
    <property type="term" value="F:DNA binding"/>
    <property type="evidence" value="ECO:0007669"/>
    <property type="project" value="TreeGrafter"/>
</dbReference>
<evidence type="ECO:0000259" key="2">
    <source>
        <dbReference type="PROSITE" id="PS50987"/>
    </source>
</evidence>
<dbReference type="CDD" id="cd00090">
    <property type="entry name" value="HTH_ARSR"/>
    <property type="match status" value="1"/>
</dbReference>
<dbReference type="GO" id="GO:0003700">
    <property type="term" value="F:DNA-binding transcription factor activity"/>
    <property type="evidence" value="ECO:0007669"/>
    <property type="project" value="InterPro"/>
</dbReference>
<keyword evidence="4" id="KW-1185">Reference proteome</keyword>